<dbReference type="GO" id="GO:0020037">
    <property type="term" value="F:heme binding"/>
    <property type="evidence" value="ECO:0007669"/>
    <property type="project" value="InterPro"/>
</dbReference>
<evidence type="ECO:0000256" key="6">
    <source>
        <dbReference type="ARBA" id="ARBA00023004"/>
    </source>
</evidence>
<feature type="region of interest" description="Disordered" evidence="10">
    <location>
        <begin position="1"/>
        <end position="24"/>
    </location>
</feature>
<evidence type="ECO:0000256" key="1">
    <source>
        <dbReference type="ARBA" id="ARBA00004660"/>
    </source>
</evidence>
<evidence type="ECO:0000256" key="2">
    <source>
        <dbReference type="ARBA" id="ARBA00010617"/>
    </source>
</evidence>
<dbReference type="InterPro" id="IPR036396">
    <property type="entry name" value="Cyt_P450_sf"/>
</dbReference>
<keyword evidence="5 9" id="KW-0560">Oxidoreductase</keyword>
<accession>A0A4Q7JD95</accession>
<keyword evidence="4 9" id="KW-0479">Metal-binding</keyword>
<dbReference type="OrthoDB" id="4133219at2"/>
<evidence type="ECO:0000256" key="5">
    <source>
        <dbReference type="ARBA" id="ARBA00023002"/>
    </source>
</evidence>
<dbReference type="Gene3D" id="1.10.630.10">
    <property type="entry name" value="Cytochrome P450"/>
    <property type="match status" value="1"/>
</dbReference>
<evidence type="ECO:0000256" key="3">
    <source>
        <dbReference type="ARBA" id="ARBA00022617"/>
    </source>
</evidence>
<reference evidence="11 12" key="1">
    <citation type="submission" date="2019-02" db="EMBL/GenBank/DDBJ databases">
        <title>Draft genome sequence of Amycolatopsis sp. 8-3EHSu isolated from roots of Suaeda maritima.</title>
        <authorList>
            <person name="Duangmal K."/>
            <person name="Chantavorakit T."/>
        </authorList>
    </citation>
    <scope>NUCLEOTIDE SEQUENCE [LARGE SCALE GENOMIC DNA]</scope>
    <source>
        <strain evidence="11 12">8-3EHSu</strain>
    </source>
</reference>
<proteinExistence type="inferred from homology"/>
<evidence type="ECO:0000256" key="4">
    <source>
        <dbReference type="ARBA" id="ARBA00022723"/>
    </source>
</evidence>
<evidence type="ECO:0000313" key="11">
    <source>
        <dbReference type="EMBL" id="RZQ64583.1"/>
    </source>
</evidence>
<comment type="pathway">
    <text evidence="1">Antibiotic biosynthesis; vancomycin biosynthesis.</text>
</comment>
<dbReference type="CDD" id="cd11030">
    <property type="entry name" value="CYP105-like"/>
    <property type="match status" value="1"/>
</dbReference>
<keyword evidence="3 9" id="KW-0349">Heme</keyword>
<dbReference type="Proteomes" id="UP000292003">
    <property type="component" value="Unassembled WGS sequence"/>
</dbReference>
<protein>
    <submittedName>
        <fullName evidence="11">Cytochrome P450</fullName>
    </submittedName>
</protein>
<dbReference type="GO" id="GO:0005506">
    <property type="term" value="F:iron ion binding"/>
    <property type="evidence" value="ECO:0007669"/>
    <property type="project" value="InterPro"/>
</dbReference>
<dbReference type="PRINTS" id="PR00385">
    <property type="entry name" value="P450"/>
</dbReference>
<dbReference type="Pfam" id="PF00067">
    <property type="entry name" value="p450"/>
    <property type="match status" value="1"/>
</dbReference>
<dbReference type="PROSITE" id="PS00086">
    <property type="entry name" value="CYTOCHROME_P450"/>
    <property type="match status" value="1"/>
</dbReference>
<evidence type="ECO:0000256" key="7">
    <source>
        <dbReference type="ARBA" id="ARBA00023033"/>
    </source>
</evidence>
<dbReference type="InterPro" id="IPR017972">
    <property type="entry name" value="Cyt_P450_CS"/>
</dbReference>
<evidence type="ECO:0000256" key="10">
    <source>
        <dbReference type="SAM" id="MobiDB-lite"/>
    </source>
</evidence>
<evidence type="ECO:0000256" key="9">
    <source>
        <dbReference type="RuleBase" id="RU000461"/>
    </source>
</evidence>
<dbReference type="InterPro" id="IPR001128">
    <property type="entry name" value="Cyt_P450"/>
</dbReference>
<dbReference type="EMBL" id="SFCC01000003">
    <property type="protein sequence ID" value="RZQ64583.1"/>
    <property type="molecule type" value="Genomic_DNA"/>
</dbReference>
<keyword evidence="7 9" id="KW-0503">Monooxygenase</keyword>
<dbReference type="InterPro" id="IPR002397">
    <property type="entry name" value="Cyt_P450_B"/>
</dbReference>
<keyword evidence="6 9" id="KW-0408">Iron</keyword>
<dbReference type="PANTHER" id="PTHR46696">
    <property type="entry name" value="P450, PUTATIVE (EUROFUNG)-RELATED"/>
    <property type="match status" value="1"/>
</dbReference>
<evidence type="ECO:0000256" key="8">
    <source>
        <dbReference type="ARBA" id="ARBA00055433"/>
    </source>
</evidence>
<gene>
    <name evidence="11" type="ORF">EWH70_06650</name>
</gene>
<dbReference type="GO" id="GO:0004497">
    <property type="term" value="F:monooxygenase activity"/>
    <property type="evidence" value="ECO:0007669"/>
    <property type="project" value="UniProtKB-KW"/>
</dbReference>
<dbReference type="SUPFAM" id="SSF48264">
    <property type="entry name" value="Cytochrome P450"/>
    <property type="match status" value="1"/>
</dbReference>
<comment type="similarity">
    <text evidence="2 9">Belongs to the cytochrome P450 family.</text>
</comment>
<evidence type="ECO:0000313" key="12">
    <source>
        <dbReference type="Proteomes" id="UP000292003"/>
    </source>
</evidence>
<comment type="function">
    <text evidence="8">Involved in the coupling of aromatic side chains of the heptapeptide of vancomycin.</text>
</comment>
<dbReference type="GO" id="GO:0016705">
    <property type="term" value="F:oxidoreductase activity, acting on paired donors, with incorporation or reduction of molecular oxygen"/>
    <property type="evidence" value="ECO:0007669"/>
    <property type="project" value="InterPro"/>
</dbReference>
<comment type="caution">
    <text evidence="11">The sequence shown here is derived from an EMBL/GenBank/DDBJ whole genome shotgun (WGS) entry which is preliminary data.</text>
</comment>
<organism evidence="11 12">
    <name type="scientific">Amycolatopsis suaedae</name>
    <dbReference type="NCBI Taxonomy" id="2510978"/>
    <lineage>
        <taxon>Bacteria</taxon>
        <taxon>Bacillati</taxon>
        <taxon>Actinomycetota</taxon>
        <taxon>Actinomycetes</taxon>
        <taxon>Pseudonocardiales</taxon>
        <taxon>Pseudonocardiaceae</taxon>
        <taxon>Amycolatopsis</taxon>
    </lineage>
</organism>
<name>A0A4Q7JD95_9PSEU</name>
<dbReference type="AlphaFoldDB" id="A0A4Q7JD95"/>
<keyword evidence="12" id="KW-1185">Reference proteome</keyword>
<dbReference type="PANTHER" id="PTHR46696:SF1">
    <property type="entry name" value="CYTOCHROME P450 YJIB-RELATED"/>
    <property type="match status" value="1"/>
</dbReference>
<dbReference type="FunFam" id="1.10.630.10:FF:000018">
    <property type="entry name" value="Cytochrome P450 monooxygenase"/>
    <property type="match status" value="1"/>
</dbReference>
<sequence length="401" mass="43970">MTTRPPVVASLPMTRPNPFDPPAELTRLRRSQPISRMAYPDGHTGWLVTTHALARAVLADPRFSARSELTHRPLFENELQARAPEPAPPGMFLTMDPPDHTRYRRLLTGQFTVRRMRQLTARIEQVTTGHLDAMEQHGPPVDLVDAFARPIPAMVICELLGVPYADRQRFQRDVTTLMDTWSTVEQAMAAITDIGAYLAELVAAKHAAPTDDLLSGLAGGGELTDEELTNIAFLLLGAGLDTTTHMLALGTFALLSHPGQLAVLRESDDPAVTERAVEELLRYLSIVMATVRTATEDVELDGQLVRAGESVTISLAAANRDEERFADPGTLDLRRSAAGHVAFGHGIHQCLGQQLARIEMQVAYPALARRFPALHLAIDPEEVPVKHNVLIHGVHELPVGW</sequence>
<dbReference type="RefSeq" id="WP_130474381.1">
    <property type="nucleotide sequence ID" value="NZ_SFCC01000003.1"/>
</dbReference>
<dbReference type="PRINTS" id="PR00359">
    <property type="entry name" value="BP450"/>
</dbReference>